<dbReference type="InterPro" id="IPR013393">
    <property type="entry name" value="T3SS_HrpB4"/>
</dbReference>
<proteinExistence type="predicted"/>
<organism evidence="1 2">
    <name type="scientific">Trinickia dabaoshanensis</name>
    <dbReference type="NCBI Taxonomy" id="564714"/>
    <lineage>
        <taxon>Bacteria</taxon>
        <taxon>Pseudomonadati</taxon>
        <taxon>Pseudomonadota</taxon>
        <taxon>Betaproteobacteria</taxon>
        <taxon>Burkholderiales</taxon>
        <taxon>Burkholderiaceae</taxon>
        <taxon>Trinickia</taxon>
    </lineage>
</organism>
<reference evidence="1 2" key="1">
    <citation type="submission" date="2018-01" db="EMBL/GenBank/DDBJ databases">
        <title>Whole genome analyses suggest that Burkholderia sensu lato contains two further novel genera in the rhizoxinica-symbiotica group Mycetohabitans gen. nov., and Trinickia gen. nov.: implications for the evolution of diazotrophy and nodulation in the Burkholderiaceae.</title>
        <authorList>
            <person name="Estrada-de los Santos P."/>
            <person name="Palmer M."/>
            <person name="Chavez-Ramirez B."/>
            <person name="Beukes C."/>
            <person name="Steenkamp E.T."/>
            <person name="Hirsch A.M."/>
            <person name="Manyaka P."/>
            <person name="Maluk M."/>
            <person name="Lafos M."/>
            <person name="Crook M."/>
            <person name="Gross E."/>
            <person name="Simon M.F."/>
            <person name="Bueno dos Reis Junior F."/>
            <person name="Poole P.S."/>
            <person name="Venter S.N."/>
            <person name="James E.K."/>
        </authorList>
    </citation>
    <scope>NUCLEOTIDE SEQUENCE [LARGE SCALE GENOMIC DNA]</scope>
    <source>
        <strain evidence="1 2">GIMN1.004</strain>
    </source>
</reference>
<dbReference type="Proteomes" id="UP000235616">
    <property type="component" value="Unassembled WGS sequence"/>
</dbReference>
<keyword evidence="2" id="KW-1185">Reference proteome</keyword>
<dbReference type="AlphaFoldDB" id="A0A2N7VZG6"/>
<protein>
    <recommendedName>
        <fullName evidence="3">Type III secretion protein</fullName>
    </recommendedName>
</protein>
<name>A0A2N7VZG6_9BURK</name>
<dbReference type="RefSeq" id="WP_102644149.1">
    <property type="nucleotide sequence ID" value="NZ_PNYA01000003.1"/>
</dbReference>
<gene>
    <name evidence="1" type="ORF">C0Z18_04335</name>
</gene>
<dbReference type="EMBL" id="PNYA01000003">
    <property type="protein sequence ID" value="PMS22559.1"/>
    <property type="molecule type" value="Genomic_DNA"/>
</dbReference>
<evidence type="ECO:0008006" key="3">
    <source>
        <dbReference type="Google" id="ProtNLM"/>
    </source>
</evidence>
<comment type="caution">
    <text evidence="1">The sequence shown here is derived from an EMBL/GenBank/DDBJ whole genome shotgun (WGS) entry which is preliminary data.</text>
</comment>
<evidence type="ECO:0000313" key="1">
    <source>
        <dbReference type="EMBL" id="PMS22559.1"/>
    </source>
</evidence>
<dbReference type="Pfam" id="PF09502">
    <property type="entry name" value="HrpB4"/>
    <property type="match status" value="1"/>
</dbReference>
<evidence type="ECO:0000313" key="2">
    <source>
        <dbReference type="Proteomes" id="UP000235616"/>
    </source>
</evidence>
<dbReference type="OrthoDB" id="9103423at2"/>
<accession>A0A2N7VZG6</accession>
<sequence>MSASEATDELSERVDGDVCAGAAVGALGGDTPEAWAARLTAHHHRRRTLFEWMHPQRLADVPCVNRLPTCGAARKAQLADAFLDALGMPAPPLDAFRAPGAALALLPAPECLSVFRLRALAEHTEQLRAWIDRPRRTLLAEWIGARGVSLLLGRGRGLAGDARQLATRSRHAAPGRAAGLDAADGDTLAWLGFRLFERECRWAVDGPLALMQLALAPGMDTAAPLSERAREEGPNASLSIVSQLPDLFPEWSW</sequence>